<evidence type="ECO:0000259" key="1">
    <source>
        <dbReference type="SMART" id="SM00974"/>
    </source>
</evidence>
<name>A0AAN8I193_9EURO</name>
<dbReference type="Proteomes" id="UP001316803">
    <property type="component" value="Unassembled WGS sequence"/>
</dbReference>
<evidence type="ECO:0000313" key="2">
    <source>
        <dbReference type="EMBL" id="KAK5948422.1"/>
    </source>
</evidence>
<dbReference type="EMBL" id="JAKLMC020000048">
    <property type="protein sequence ID" value="KAK5948422.1"/>
    <property type="molecule type" value="Genomic_DNA"/>
</dbReference>
<dbReference type="SMART" id="SM00974">
    <property type="entry name" value="T5orf172"/>
    <property type="match status" value="1"/>
</dbReference>
<dbReference type="AlphaFoldDB" id="A0AAN8I193"/>
<accession>A0AAN8I193</accession>
<keyword evidence="3" id="KW-1185">Reference proteome</keyword>
<reference evidence="2 3" key="1">
    <citation type="submission" date="2022-12" db="EMBL/GenBank/DDBJ databases">
        <title>Genomic features and morphological characterization of a novel Knufia sp. strain isolated from spacecraft assembly facility.</title>
        <authorList>
            <person name="Teixeira M."/>
            <person name="Chander A.M."/>
            <person name="Stajich J.E."/>
            <person name="Venkateswaran K."/>
        </authorList>
    </citation>
    <scope>NUCLEOTIDE SEQUENCE [LARGE SCALE GENOMIC DNA]</scope>
    <source>
        <strain evidence="2 3">FJI-L2-BK-P2</strain>
    </source>
</reference>
<comment type="caution">
    <text evidence="2">The sequence shown here is derived from an EMBL/GenBank/DDBJ whole genome shotgun (WGS) entry which is preliminary data.</text>
</comment>
<gene>
    <name evidence="2" type="ORF">OHC33_010596</name>
</gene>
<organism evidence="2 3">
    <name type="scientific">Knufia fluminis</name>
    <dbReference type="NCBI Taxonomy" id="191047"/>
    <lineage>
        <taxon>Eukaryota</taxon>
        <taxon>Fungi</taxon>
        <taxon>Dikarya</taxon>
        <taxon>Ascomycota</taxon>
        <taxon>Pezizomycotina</taxon>
        <taxon>Eurotiomycetes</taxon>
        <taxon>Chaetothyriomycetidae</taxon>
        <taxon>Chaetothyriales</taxon>
        <taxon>Trichomeriaceae</taxon>
        <taxon>Knufia</taxon>
    </lineage>
</organism>
<dbReference type="PANTHER" id="PTHR28094">
    <property type="entry name" value="MEIOTICALLY UP-REGULATED GENE 113 PROTEIN"/>
    <property type="match status" value="1"/>
</dbReference>
<dbReference type="PANTHER" id="PTHR28094:SF2">
    <property type="entry name" value="BACTERIOPHAGE T5 ORF172 DNA-BINDING DOMAIN-CONTAINING PROTEIN"/>
    <property type="match status" value="1"/>
</dbReference>
<dbReference type="InterPro" id="IPR018306">
    <property type="entry name" value="Phage_T5_Orf172_DNA-bd"/>
</dbReference>
<feature type="domain" description="Bacteriophage T5 Orf172 DNA-binding" evidence="1">
    <location>
        <begin position="207"/>
        <end position="294"/>
    </location>
</feature>
<proteinExistence type="predicted"/>
<sequence length="368" mass="42138">MVLLRLSFNLFQNSDSTFPRPRIESLTSLLAGDGLSKYSCSCEQVQNNRSVVRKLGPNFSFLLLNEQSLEDLVTEYAAFSSKNAGLLSQDQQEDLLFRLKTHCSCGTVEITSAVVSLPSNEQPAERRPTRKRTIDEIFPAPSKKAKVEESPLKLDRGCRTAPAALKIFRQCSGHSDRRAAINKGLLGEIKADVNRERRGRIYILQSASKPGFVKIGSTRAPLALSRLQELRRCFNDLTFVKQTTDVLWPIKIERLVAAEFVLHRKYQDCAMCGTQHNEWFEIDALTAEKVIQRWSNWVNKQPYDSGTRKLRTEWHRRSEIKALLSCEPGKYEQDNTWDEYTKMEFVPQAGRLDRIKWVQLVEKSTFGF</sequence>
<dbReference type="Pfam" id="PF10544">
    <property type="entry name" value="T5orf172"/>
    <property type="match status" value="1"/>
</dbReference>
<evidence type="ECO:0000313" key="3">
    <source>
        <dbReference type="Proteomes" id="UP001316803"/>
    </source>
</evidence>
<protein>
    <recommendedName>
        <fullName evidence="1">Bacteriophage T5 Orf172 DNA-binding domain-containing protein</fullName>
    </recommendedName>
</protein>
<dbReference type="InterPro" id="IPR053006">
    <property type="entry name" value="Meiosis_regulatory"/>
</dbReference>